<dbReference type="Proteomes" id="UP000181976">
    <property type="component" value="Unassembled WGS sequence"/>
</dbReference>
<dbReference type="GO" id="GO:0006352">
    <property type="term" value="P:DNA-templated transcription initiation"/>
    <property type="evidence" value="ECO:0007669"/>
    <property type="project" value="InterPro"/>
</dbReference>
<evidence type="ECO:0000256" key="2">
    <source>
        <dbReference type="ARBA" id="ARBA00023015"/>
    </source>
</evidence>
<dbReference type="PRINTS" id="PR00038">
    <property type="entry name" value="HTHLUXR"/>
</dbReference>
<evidence type="ECO:0000259" key="5">
    <source>
        <dbReference type="Pfam" id="PF04542"/>
    </source>
</evidence>
<dbReference type="InParanoid" id="A0A1I2DSG6"/>
<dbReference type="InterPro" id="IPR014327">
    <property type="entry name" value="RNA_pol_sigma70_bacteroid"/>
</dbReference>
<dbReference type="Pfam" id="PF08281">
    <property type="entry name" value="Sigma70_r4_2"/>
    <property type="match status" value="1"/>
</dbReference>
<keyword evidence="4" id="KW-0804">Transcription</keyword>
<dbReference type="Gene3D" id="1.10.10.10">
    <property type="entry name" value="Winged helix-like DNA-binding domain superfamily/Winged helix DNA-binding domain"/>
    <property type="match status" value="1"/>
</dbReference>
<dbReference type="Gene3D" id="1.10.1740.10">
    <property type="match status" value="1"/>
</dbReference>
<dbReference type="Pfam" id="PF04542">
    <property type="entry name" value="Sigma70_r2"/>
    <property type="match status" value="1"/>
</dbReference>
<feature type="domain" description="RNA polymerase sigma-70 region 2" evidence="5">
    <location>
        <begin position="24"/>
        <end position="88"/>
    </location>
</feature>
<dbReference type="STRING" id="385682.SAMN05444380_1205"/>
<protein>
    <submittedName>
        <fullName evidence="7">RNA polymerase sigma-70 factor, ECF subfamily</fullName>
    </submittedName>
</protein>
<keyword evidence="3" id="KW-0731">Sigma factor</keyword>
<dbReference type="SUPFAM" id="SSF88946">
    <property type="entry name" value="Sigma2 domain of RNA polymerase sigma factors"/>
    <property type="match status" value="1"/>
</dbReference>
<sequence length="195" mass="22924">MTAIKDEKIISGLKNGDKAIIDYLYAKYHKRIYAFAYSLLKVEEDSMDVVHEVFIKLWEKRKELNKNSRIEHLFFTITRNTVLSMFRKMASERKYQKNILNIVSSNNVEASTENLVDYYLLKEKLDEIVAKLPNKSRLVYILSREKGYSNKEISVQLNIAEKTVEDHLTRALKFIRQNMKKAGIAGLLFWHLFVI</sequence>
<evidence type="ECO:0000313" key="8">
    <source>
        <dbReference type="Proteomes" id="UP000181976"/>
    </source>
</evidence>
<evidence type="ECO:0000259" key="6">
    <source>
        <dbReference type="Pfam" id="PF08281"/>
    </source>
</evidence>
<dbReference type="InterPro" id="IPR039425">
    <property type="entry name" value="RNA_pol_sigma-70-like"/>
</dbReference>
<evidence type="ECO:0000256" key="1">
    <source>
        <dbReference type="ARBA" id="ARBA00010641"/>
    </source>
</evidence>
<dbReference type="OrthoDB" id="1342792at2"/>
<dbReference type="InterPro" id="IPR000792">
    <property type="entry name" value="Tscrpt_reg_LuxR_C"/>
</dbReference>
<dbReference type="PANTHER" id="PTHR43133">
    <property type="entry name" value="RNA POLYMERASE ECF-TYPE SIGMA FACTO"/>
    <property type="match status" value="1"/>
</dbReference>
<dbReference type="NCBIfam" id="TIGR02985">
    <property type="entry name" value="Sig70_bacteroi1"/>
    <property type="match status" value="1"/>
</dbReference>
<dbReference type="InterPro" id="IPR013324">
    <property type="entry name" value="RNA_pol_sigma_r3/r4-like"/>
</dbReference>
<name>A0A1I2DSG6_9BACT</name>
<dbReference type="AlphaFoldDB" id="A0A1I2DSG6"/>
<accession>A0A1I2DSG6</accession>
<dbReference type="GO" id="GO:0016987">
    <property type="term" value="F:sigma factor activity"/>
    <property type="evidence" value="ECO:0007669"/>
    <property type="project" value="UniProtKB-KW"/>
</dbReference>
<dbReference type="GO" id="GO:0003677">
    <property type="term" value="F:DNA binding"/>
    <property type="evidence" value="ECO:0007669"/>
    <property type="project" value="InterPro"/>
</dbReference>
<dbReference type="PANTHER" id="PTHR43133:SF46">
    <property type="entry name" value="RNA POLYMERASE SIGMA-70 FACTOR ECF SUBFAMILY"/>
    <property type="match status" value="1"/>
</dbReference>
<dbReference type="InterPro" id="IPR036388">
    <property type="entry name" value="WH-like_DNA-bd_sf"/>
</dbReference>
<dbReference type="NCBIfam" id="TIGR02937">
    <property type="entry name" value="sigma70-ECF"/>
    <property type="match status" value="1"/>
</dbReference>
<dbReference type="eggNOG" id="COG1595">
    <property type="taxonomic scope" value="Bacteria"/>
</dbReference>
<organism evidence="7 8">
    <name type="scientific">Thermophagus xiamenensis</name>
    <dbReference type="NCBI Taxonomy" id="385682"/>
    <lineage>
        <taxon>Bacteria</taxon>
        <taxon>Pseudomonadati</taxon>
        <taxon>Bacteroidota</taxon>
        <taxon>Bacteroidia</taxon>
        <taxon>Marinilabiliales</taxon>
        <taxon>Marinilabiliaceae</taxon>
        <taxon>Thermophagus</taxon>
    </lineage>
</organism>
<keyword evidence="2" id="KW-0805">Transcription regulation</keyword>
<dbReference type="RefSeq" id="WP_010526540.1">
    <property type="nucleotide sequence ID" value="NZ_AFSL01000012.1"/>
</dbReference>
<dbReference type="InterPro" id="IPR014284">
    <property type="entry name" value="RNA_pol_sigma-70_dom"/>
</dbReference>
<dbReference type="SUPFAM" id="SSF88659">
    <property type="entry name" value="Sigma3 and sigma4 domains of RNA polymerase sigma factors"/>
    <property type="match status" value="1"/>
</dbReference>
<gene>
    <name evidence="7" type="ORF">SAMN05444380_1205</name>
</gene>
<comment type="similarity">
    <text evidence="1">Belongs to the sigma-70 factor family. ECF subfamily.</text>
</comment>
<dbReference type="InterPro" id="IPR007627">
    <property type="entry name" value="RNA_pol_sigma70_r2"/>
</dbReference>
<dbReference type="InterPro" id="IPR013325">
    <property type="entry name" value="RNA_pol_sigma_r2"/>
</dbReference>
<proteinExistence type="inferred from homology"/>
<dbReference type="EMBL" id="FONA01000020">
    <property type="protein sequence ID" value="SFE83466.1"/>
    <property type="molecule type" value="Genomic_DNA"/>
</dbReference>
<keyword evidence="8" id="KW-1185">Reference proteome</keyword>
<reference evidence="7 8" key="1">
    <citation type="submission" date="2016-10" db="EMBL/GenBank/DDBJ databases">
        <authorList>
            <person name="de Groot N.N."/>
        </authorList>
    </citation>
    <scope>NUCLEOTIDE SEQUENCE [LARGE SCALE GENOMIC DNA]</scope>
    <source>
        <strain evidence="7 8">DSM 19012</strain>
    </source>
</reference>
<evidence type="ECO:0000313" key="7">
    <source>
        <dbReference type="EMBL" id="SFE83466.1"/>
    </source>
</evidence>
<feature type="domain" description="RNA polymerase sigma factor 70 region 4 type 2" evidence="6">
    <location>
        <begin position="123"/>
        <end position="174"/>
    </location>
</feature>
<evidence type="ECO:0000256" key="4">
    <source>
        <dbReference type="ARBA" id="ARBA00023163"/>
    </source>
</evidence>
<evidence type="ECO:0000256" key="3">
    <source>
        <dbReference type="ARBA" id="ARBA00023082"/>
    </source>
</evidence>
<dbReference type="InterPro" id="IPR013249">
    <property type="entry name" value="RNA_pol_sigma70_r4_t2"/>
</dbReference>